<evidence type="ECO:0000313" key="1">
    <source>
        <dbReference type="EMBL" id="SCB66874.1"/>
    </source>
</evidence>
<sequence>MPFHIGSARAGFTKVSGTGEDLGVGAFYKYLGYRENGKDVMERHEAYVEDIHVETVTKYGKVYWNTIDSELEYAKKKKISELGYTEKETLRDVLLRADRCLRDYGYAIK</sequence>
<reference evidence="1 2" key="1">
    <citation type="submission" date="2016-08" db="EMBL/GenBank/DDBJ databases">
        <authorList>
            <person name="Seilhamer J.J."/>
        </authorList>
    </citation>
    <scope>NUCLEOTIDE SEQUENCE [LARGE SCALE GENOMIC DNA]</scope>
    <source>
        <strain evidence="1 2">SDA_GO95</strain>
    </source>
</reference>
<accession>A0A1G4EG33</accession>
<gene>
    <name evidence="1" type="ORF">BWGO95_00992</name>
</gene>
<dbReference type="AlphaFoldDB" id="A0A1G4EG33"/>
<evidence type="ECO:0000313" key="2">
    <source>
        <dbReference type="Proteomes" id="UP000195696"/>
    </source>
</evidence>
<dbReference type="RefSeq" id="WP_088098785.1">
    <property type="nucleotide sequence ID" value="NZ_FMAK01000023.1"/>
</dbReference>
<dbReference type="Proteomes" id="UP000195696">
    <property type="component" value="Unassembled WGS sequence"/>
</dbReference>
<name>A0A1G4EG33_BACMY</name>
<dbReference type="EMBL" id="FMAK01000023">
    <property type="protein sequence ID" value="SCB66874.1"/>
    <property type="molecule type" value="Genomic_DNA"/>
</dbReference>
<proteinExistence type="predicted"/>
<protein>
    <submittedName>
        <fullName evidence="1">A0A063CNV8 (Uncharacterized protein)</fullName>
    </submittedName>
</protein>
<organism evidence="1 2">
    <name type="scientific">Bacillus mycoides</name>
    <dbReference type="NCBI Taxonomy" id="1405"/>
    <lineage>
        <taxon>Bacteria</taxon>
        <taxon>Bacillati</taxon>
        <taxon>Bacillota</taxon>
        <taxon>Bacilli</taxon>
        <taxon>Bacillales</taxon>
        <taxon>Bacillaceae</taxon>
        <taxon>Bacillus</taxon>
        <taxon>Bacillus cereus group</taxon>
    </lineage>
</organism>